<dbReference type="GO" id="GO:0016579">
    <property type="term" value="P:protein deubiquitination"/>
    <property type="evidence" value="ECO:0007669"/>
    <property type="project" value="InterPro"/>
</dbReference>
<evidence type="ECO:0000313" key="6">
    <source>
        <dbReference type="Proteomes" id="UP001432322"/>
    </source>
</evidence>
<dbReference type="PROSITE" id="PS50235">
    <property type="entry name" value="USP_3"/>
    <property type="match status" value="1"/>
</dbReference>
<proteinExistence type="inferred from homology"/>
<reference evidence="5" key="1">
    <citation type="submission" date="2023-10" db="EMBL/GenBank/DDBJ databases">
        <title>Genome assembly of Pristionchus species.</title>
        <authorList>
            <person name="Yoshida K."/>
            <person name="Sommer R.J."/>
        </authorList>
    </citation>
    <scope>NUCLEOTIDE SEQUENCE</scope>
    <source>
        <strain evidence="5">RS5133</strain>
    </source>
</reference>
<dbReference type="Proteomes" id="UP001432322">
    <property type="component" value="Unassembled WGS sequence"/>
</dbReference>
<feature type="compositionally biased region" description="Polar residues" evidence="3">
    <location>
        <begin position="113"/>
        <end position="122"/>
    </location>
</feature>
<feature type="domain" description="USP" evidence="4">
    <location>
        <begin position="267"/>
        <end position="831"/>
    </location>
</feature>
<name>A0AAV5WWL8_9BILA</name>
<dbReference type="CDD" id="cd02257">
    <property type="entry name" value="Peptidase_C19"/>
    <property type="match status" value="1"/>
</dbReference>
<dbReference type="EMBL" id="BTSY01000007">
    <property type="protein sequence ID" value="GMT35688.1"/>
    <property type="molecule type" value="Genomic_DNA"/>
</dbReference>
<feature type="region of interest" description="Disordered" evidence="3">
    <location>
        <begin position="187"/>
        <end position="238"/>
    </location>
</feature>
<dbReference type="EC" id="3.4.19.12" evidence="2"/>
<feature type="compositionally biased region" description="Basic and acidic residues" evidence="3">
    <location>
        <begin position="188"/>
        <end position="205"/>
    </location>
</feature>
<dbReference type="InterPro" id="IPR001394">
    <property type="entry name" value="Peptidase_C19_UCH"/>
</dbReference>
<feature type="region of interest" description="Disordered" evidence="3">
    <location>
        <begin position="1"/>
        <end position="86"/>
    </location>
</feature>
<keyword evidence="2" id="KW-0833">Ubl conjugation pathway</keyword>
<dbReference type="Pfam" id="PF00443">
    <property type="entry name" value="UCH"/>
    <property type="match status" value="1"/>
</dbReference>
<organism evidence="5 6">
    <name type="scientific">Pristionchus fissidentatus</name>
    <dbReference type="NCBI Taxonomy" id="1538716"/>
    <lineage>
        <taxon>Eukaryota</taxon>
        <taxon>Metazoa</taxon>
        <taxon>Ecdysozoa</taxon>
        <taxon>Nematoda</taxon>
        <taxon>Chromadorea</taxon>
        <taxon>Rhabditida</taxon>
        <taxon>Rhabditina</taxon>
        <taxon>Diplogasteromorpha</taxon>
        <taxon>Diplogasteroidea</taxon>
        <taxon>Neodiplogasteridae</taxon>
        <taxon>Pristionchus</taxon>
    </lineage>
</organism>
<dbReference type="GO" id="GO:0006508">
    <property type="term" value="P:proteolysis"/>
    <property type="evidence" value="ECO:0007669"/>
    <property type="project" value="UniProtKB-KW"/>
</dbReference>
<feature type="region of interest" description="Disordered" evidence="3">
    <location>
        <begin position="861"/>
        <end position="920"/>
    </location>
</feature>
<comment type="similarity">
    <text evidence="2">Belongs to the peptidase C19 family.</text>
</comment>
<keyword evidence="2" id="KW-0645">Protease</keyword>
<accession>A0AAV5WWL8</accession>
<dbReference type="AlphaFoldDB" id="A0AAV5WWL8"/>
<dbReference type="GO" id="GO:0004843">
    <property type="term" value="F:cysteine-type deubiquitinase activity"/>
    <property type="evidence" value="ECO:0007669"/>
    <property type="project" value="UniProtKB-UniRule"/>
</dbReference>
<dbReference type="InterPro" id="IPR038765">
    <property type="entry name" value="Papain-like_cys_pep_sf"/>
</dbReference>
<dbReference type="PANTHER" id="PTHR21646">
    <property type="entry name" value="UBIQUITIN CARBOXYL-TERMINAL HYDROLASE"/>
    <property type="match status" value="1"/>
</dbReference>
<evidence type="ECO:0000256" key="3">
    <source>
        <dbReference type="SAM" id="MobiDB-lite"/>
    </source>
</evidence>
<feature type="region of interest" description="Disordered" evidence="3">
    <location>
        <begin position="104"/>
        <end position="140"/>
    </location>
</feature>
<evidence type="ECO:0000256" key="2">
    <source>
        <dbReference type="RuleBase" id="RU366025"/>
    </source>
</evidence>
<dbReference type="PROSITE" id="PS00973">
    <property type="entry name" value="USP_2"/>
    <property type="match status" value="1"/>
</dbReference>
<keyword evidence="2" id="KW-0788">Thiol protease</keyword>
<dbReference type="InterPro" id="IPR028889">
    <property type="entry name" value="USP"/>
</dbReference>
<evidence type="ECO:0000313" key="5">
    <source>
        <dbReference type="EMBL" id="GMT35688.1"/>
    </source>
</evidence>
<feature type="compositionally biased region" description="Basic and acidic residues" evidence="3">
    <location>
        <begin position="213"/>
        <end position="226"/>
    </location>
</feature>
<dbReference type="InterPro" id="IPR050185">
    <property type="entry name" value="Ub_carboxyl-term_hydrolase"/>
</dbReference>
<evidence type="ECO:0000256" key="1">
    <source>
        <dbReference type="ARBA" id="ARBA00000707"/>
    </source>
</evidence>
<evidence type="ECO:0000259" key="4">
    <source>
        <dbReference type="PROSITE" id="PS50235"/>
    </source>
</evidence>
<dbReference type="InterPro" id="IPR018200">
    <property type="entry name" value="USP_CS"/>
</dbReference>
<keyword evidence="2" id="KW-0378">Hydrolase</keyword>
<feature type="compositionally biased region" description="Polar residues" evidence="3">
    <location>
        <begin position="57"/>
        <end position="76"/>
    </location>
</feature>
<dbReference type="PANTHER" id="PTHR21646:SF93">
    <property type="entry name" value="UBIQUITIN HYDROLASE B"/>
    <property type="match status" value="1"/>
</dbReference>
<dbReference type="SUPFAM" id="SSF54001">
    <property type="entry name" value="Cysteine proteinases"/>
    <property type="match status" value="1"/>
</dbReference>
<protein>
    <recommendedName>
        <fullName evidence="2">Ubiquitin carboxyl-terminal hydrolase</fullName>
        <ecNumber evidence="2">3.4.19.12</ecNumber>
    </recommendedName>
</protein>
<sequence>MSDDIPPRLPPRYSSLPRRYNNHDRQNGNAFYDGTQPGPSFTPQSKPAPFARDHQHQLSIRSAATSVQGRRQTPPQSDYRGGRTMGNGHSTAAVGFGEDWPRGERPNGWMTAPPTTTVSNNYPDERQSRPHPTNRRTELELASESPLLPEGLVNGRPAKKRKSIRKRIGSFLSFTIRTVVNAINGTSEAERRNRAAEQNHFEPPKRTQSLTRIDIRRAEEREESHRRTQSVRVPRRREEEFEMPRQAVLQTLSRRGGSQNGSFNQWRGLSNLGNTCYLAAAVQALRCVLSARLRTGTSRKTENRDDTLEIVTNLYATLDNRNASDKEIELAFDAFVKRFCLLRQVSPYTEQDDASLVLADMLHILHTQTKFPLPPPTDQELFGLSPLEEFLITNKASGNSLFNDLVNSAVQTHTLCFDCGLKSTSFHDETMIPCCIPPDLKRLEDSYGPQRVNFVRFDINGICQNIRAHLPRYPSNVQPRLCELKSEVMDHDLIELFDLERTEMFTFGRDGWDRIMQRDDGRERGGLNEHIAVVEFPKWAGLFVIATYGGDTRDYGPLCFKLSVNSTVQELREKMRDYLRAFHPFTPDVFMRRELLPHENEVQEEINLTGTFGDCELVRHNIRVHQQAYPHLPNFIRVTVKYDVSAVKIDDNFDAVSIHRSAADKKNVLNKHNQIRVDIPYLLNHYMHATTVPHFTCDNGHSEHTGQITSYIYLAEYLFIQIRRVTHCGTESYKIRESVYVPPVINIGPCVNNDFPDSVPYFEMPRRQRPRYMYELCSVISHDGVRSDSGHYVTFIYNSESKTYTKMNDLQVNQACKEMVCHPFVVIYRRKPEASFADMKYGVVGFAPDFETVDRVAERKAEADDRRTEGEIPVPEYNLSNRYRNSRRSVRFDKSKEPRYHPDREPVDLKSGKKKKKSKK</sequence>
<dbReference type="PROSITE" id="PS00972">
    <property type="entry name" value="USP_1"/>
    <property type="match status" value="1"/>
</dbReference>
<gene>
    <name evidence="5" type="ORF">PFISCL1PPCAC_26985</name>
</gene>
<feature type="compositionally biased region" description="Basic and acidic residues" evidence="3">
    <location>
        <begin position="861"/>
        <end position="870"/>
    </location>
</feature>
<keyword evidence="6" id="KW-1185">Reference proteome</keyword>
<dbReference type="Gene3D" id="3.90.70.10">
    <property type="entry name" value="Cysteine proteinases"/>
    <property type="match status" value="2"/>
</dbReference>
<comment type="caution">
    <text evidence="5">The sequence shown here is derived from an EMBL/GenBank/DDBJ whole genome shotgun (WGS) entry which is preliminary data.</text>
</comment>
<feature type="compositionally biased region" description="Basic and acidic residues" evidence="3">
    <location>
        <begin position="890"/>
        <end position="911"/>
    </location>
</feature>
<comment type="catalytic activity">
    <reaction evidence="1 2">
        <text>Thiol-dependent hydrolysis of ester, thioester, amide, peptide and isopeptide bonds formed by the C-terminal Gly of ubiquitin (a 76-residue protein attached to proteins as an intracellular targeting signal).</text>
        <dbReference type="EC" id="3.4.19.12"/>
    </reaction>
</comment>